<gene>
    <name evidence="3" type="ORF">MW084_14350</name>
</gene>
<dbReference type="InterPro" id="IPR007410">
    <property type="entry name" value="LpqE-like"/>
</dbReference>
<protein>
    <submittedName>
        <fullName evidence="3">Copper chaperone PCu(A)C</fullName>
    </submittedName>
</protein>
<proteinExistence type="predicted"/>
<dbReference type="PANTHER" id="PTHR36302">
    <property type="entry name" value="BLR7088 PROTEIN"/>
    <property type="match status" value="1"/>
</dbReference>
<dbReference type="PROSITE" id="PS51257">
    <property type="entry name" value="PROKAR_LIPOPROTEIN"/>
    <property type="match status" value="1"/>
</dbReference>
<organism evidence="3 4">
    <name type="scientific">Streptomyces sudanensis</name>
    <dbReference type="NCBI Taxonomy" id="436397"/>
    <lineage>
        <taxon>Bacteria</taxon>
        <taxon>Bacillati</taxon>
        <taxon>Actinomycetota</taxon>
        <taxon>Actinomycetes</taxon>
        <taxon>Kitasatosporales</taxon>
        <taxon>Streptomycetaceae</taxon>
        <taxon>Streptomyces</taxon>
    </lineage>
</organism>
<feature type="region of interest" description="Disordered" evidence="1">
    <location>
        <begin position="134"/>
        <end position="176"/>
    </location>
</feature>
<dbReference type="InterPro" id="IPR058248">
    <property type="entry name" value="Lxx211020-like"/>
</dbReference>
<feature type="compositionally biased region" description="Basic and acidic residues" evidence="1">
    <location>
        <begin position="143"/>
        <end position="158"/>
    </location>
</feature>
<dbReference type="PANTHER" id="PTHR36302:SF1">
    <property type="entry name" value="COPPER CHAPERONE PCU(A)C"/>
    <property type="match status" value="1"/>
</dbReference>
<sequence>MTRTAALSTAFALLAGLVLGGCSSAGPADGEPRPEVRGAFVPEPVNTDMAAGFLTVTNTGDAGDTLTSVTSDLSDDVQMHETKDRRMRQVDSFDLPAHGELRLERGGDHLMFMGLKRLPKQGDKIKVELRFEKSGPIEVEVPVEDRTHDPRHPGEHAPHGGHGRPHPSRQHDGTRH</sequence>
<keyword evidence="4" id="KW-1185">Reference proteome</keyword>
<feature type="chain" id="PRO_5046329118" evidence="2">
    <location>
        <begin position="28"/>
        <end position="176"/>
    </location>
</feature>
<dbReference type="InterPro" id="IPR036182">
    <property type="entry name" value="PCuAC_sf"/>
</dbReference>
<feature type="compositionally biased region" description="Basic residues" evidence="1">
    <location>
        <begin position="159"/>
        <end position="168"/>
    </location>
</feature>
<feature type="signal peptide" evidence="2">
    <location>
        <begin position="1"/>
        <end position="27"/>
    </location>
</feature>
<dbReference type="Pfam" id="PF04314">
    <property type="entry name" value="PCuAC"/>
    <property type="match status" value="1"/>
</dbReference>
<dbReference type="RefSeq" id="WP_010467907.1">
    <property type="nucleotide sequence ID" value="NZ_CP095474.1"/>
</dbReference>
<keyword evidence="2" id="KW-0732">Signal</keyword>
<reference evidence="3" key="1">
    <citation type="submission" date="2022-04" db="EMBL/GenBank/DDBJ databases">
        <title>Systematic whole-genome sequencing reveals an unexpected diversity among actinomycetoma pathogens and provides insights into their antibacterial susceptibilities.</title>
        <authorList>
            <person name="Watson A.K."/>
            <person name="Kepplinger B."/>
            <person name="Bakhiet S.M."/>
            <person name="Mhmoud N.A."/>
            <person name="Chapman J."/>
            <person name="Allenby N."/>
            <person name="Mickiewicz K."/>
            <person name="Goodfellow M."/>
            <person name="Fahal A.H."/>
            <person name="Errington J."/>
        </authorList>
    </citation>
    <scope>NUCLEOTIDE SEQUENCE</scope>
    <source>
        <strain evidence="3">SD 504</strain>
    </source>
</reference>
<name>A0ABY4TFP7_9ACTN</name>
<accession>A0ABY4TFP7</accession>
<evidence type="ECO:0000256" key="2">
    <source>
        <dbReference type="SAM" id="SignalP"/>
    </source>
</evidence>
<evidence type="ECO:0000313" key="4">
    <source>
        <dbReference type="Proteomes" id="UP001056383"/>
    </source>
</evidence>
<evidence type="ECO:0000256" key="1">
    <source>
        <dbReference type="SAM" id="MobiDB-lite"/>
    </source>
</evidence>
<dbReference type="EMBL" id="CP095474">
    <property type="protein sequence ID" value="URN16919.1"/>
    <property type="molecule type" value="Genomic_DNA"/>
</dbReference>
<dbReference type="SUPFAM" id="SSF110087">
    <property type="entry name" value="DR1885-like metal-binding protein"/>
    <property type="match status" value="1"/>
</dbReference>
<dbReference type="Gene3D" id="2.60.40.1890">
    <property type="entry name" value="PCu(A)C copper chaperone"/>
    <property type="match status" value="1"/>
</dbReference>
<dbReference type="Proteomes" id="UP001056383">
    <property type="component" value="Chromosome"/>
</dbReference>
<evidence type="ECO:0000313" key="3">
    <source>
        <dbReference type="EMBL" id="URN16919.1"/>
    </source>
</evidence>